<name>A0ABV3PFZ7_9HYPH</name>
<dbReference type="RefSeq" id="WP_367622910.1">
    <property type="nucleotide sequence ID" value="NZ_JBFNQD010000001.1"/>
</dbReference>
<sequence length="148" mass="16098">MPANTGFGVLTIGKDVSIDVTLPSGQVLNIDRVTSFDKKQETTSLNSKGMDGIHRFAEIPDGWTGSIGIDRGGHSLDDFFAALEADYYATGTLNNVRITETIEDTDGTVTQFRYDGVAMKFADAGKSQPDAYVTQQLSWKASKRIKVL</sequence>
<evidence type="ECO:0000313" key="2">
    <source>
        <dbReference type="Proteomes" id="UP001555786"/>
    </source>
</evidence>
<evidence type="ECO:0000313" key="1">
    <source>
        <dbReference type="EMBL" id="MEW9304552.1"/>
    </source>
</evidence>
<accession>A0ABV3PFZ7</accession>
<reference evidence="1 2" key="1">
    <citation type="submission" date="2024-07" db="EMBL/GenBank/DDBJ databases">
        <title>Description of Labrys sedimenti sp. nov., isolated from a diclofenac-degrading enrichment culture.</title>
        <authorList>
            <person name="Tancsics A."/>
            <person name="Csepanyi A."/>
        </authorList>
    </citation>
    <scope>NUCLEOTIDE SEQUENCE [LARGE SCALE GENOMIC DNA]</scope>
    <source>
        <strain evidence="1 2">LMG 23578</strain>
    </source>
</reference>
<proteinExistence type="predicted"/>
<organism evidence="1 2">
    <name type="scientific">Labrys neptuniae</name>
    <dbReference type="NCBI Taxonomy" id="376174"/>
    <lineage>
        <taxon>Bacteria</taxon>
        <taxon>Pseudomonadati</taxon>
        <taxon>Pseudomonadota</taxon>
        <taxon>Alphaproteobacteria</taxon>
        <taxon>Hyphomicrobiales</taxon>
        <taxon>Xanthobacteraceae</taxon>
        <taxon>Labrys</taxon>
    </lineage>
</organism>
<dbReference type="Proteomes" id="UP001555786">
    <property type="component" value="Unassembled WGS sequence"/>
</dbReference>
<dbReference type="EMBL" id="JBFNQD010000001">
    <property type="protein sequence ID" value="MEW9304552.1"/>
    <property type="molecule type" value="Genomic_DNA"/>
</dbReference>
<gene>
    <name evidence="1" type="ORF">ABXS05_03315</name>
</gene>
<evidence type="ECO:0008006" key="3">
    <source>
        <dbReference type="Google" id="ProtNLM"/>
    </source>
</evidence>
<protein>
    <recommendedName>
        <fullName evidence="3">Phage tail protein</fullName>
    </recommendedName>
</protein>
<comment type="caution">
    <text evidence="1">The sequence shown here is derived from an EMBL/GenBank/DDBJ whole genome shotgun (WGS) entry which is preliminary data.</text>
</comment>
<keyword evidence="2" id="KW-1185">Reference proteome</keyword>